<dbReference type="InterPro" id="IPR005828">
    <property type="entry name" value="MFS_sugar_transport-like"/>
</dbReference>
<dbReference type="Pfam" id="PF00083">
    <property type="entry name" value="Sugar_tr"/>
    <property type="match status" value="1"/>
</dbReference>
<protein>
    <recommendedName>
        <fullName evidence="8">Major facilitator superfamily (MFS) profile domain-containing protein</fullName>
    </recommendedName>
</protein>
<dbReference type="InterPro" id="IPR020846">
    <property type="entry name" value="MFS_dom"/>
</dbReference>
<keyword evidence="2" id="KW-0813">Transport</keyword>
<reference evidence="9" key="1">
    <citation type="journal article" date="2016" name="Nat. Genet.">
        <title>A high-quality carrot genome assembly provides new insights into carotenoid accumulation and asterid genome evolution.</title>
        <authorList>
            <person name="Iorizzo M."/>
            <person name="Ellison S."/>
            <person name="Senalik D."/>
            <person name="Zeng P."/>
            <person name="Satapoomin P."/>
            <person name="Huang J."/>
            <person name="Bowman M."/>
            <person name="Iovene M."/>
            <person name="Sanseverino W."/>
            <person name="Cavagnaro P."/>
            <person name="Yildiz M."/>
            <person name="Macko-Podgorni A."/>
            <person name="Moranska E."/>
            <person name="Grzebelus E."/>
            <person name="Grzebelus D."/>
            <person name="Ashrafi H."/>
            <person name="Zheng Z."/>
            <person name="Cheng S."/>
            <person name="Spooner D."/>
            <person name="Van Deynze A."/>
            <person name="Simon P."/>
        </authorList>
    </citation>
    <scope>NUCLEOTIDE SEQUENCE</scope>
    <source>
        <tissue evidence="9">Leaf</tissue>
    </source>
</reference>
<dbReference type="PANTHER" id="PTHR23504">
    <property type="entry name" value="MAJOR FACILITATOR SUPERFAMILY DOMAIN-CONTAINING PROTEIN 10"/>
    <property type="match status" value="1"/>
</dbReference>
<evidence type="ECO:0000256" key="6">
    <source>
        <dbReference type="ARBA" id="ARBA00044504"/>
    </source>
</evidence>
<evidence type="ECO:0000259" key="8">
    <source>
        <dbReference type="PROSITE" id="PS50850"/>
    </source>
</evidence>
<comment type="subcellular location">
    <subcellularLocation>
        <location evidence="1">Membrane</location>
        <topology evidence="1">Multi-pass membrane protein</topology>
    </subcellularLocation>
</comment>
<dbReference type="PROSITE" id="PS50850">
    <property type="entry name" value="MFS"/>
    <property type="match status" value="1"/>
</dbReference>
<dbReference type="PANTHER" id="PTHR23504:SF114">
    <property type="entry name" value="PROTEIN ZINC INDUCED FACILITATOR-LIKE 1"/>
    <property type="match status" value="1"/>
</dbReference>
<evidence type="ECO:0000256" key="7">
    <source>
        <dbReference type="SAM" id="Phobius"/>
    </source>
</evidence>
<accession>A0AAF1BEA0</accession>
<sequence length="105" mass="12225">MISARMHWLHNCSSFMLGRALTSVFWGKVADLYGRRPVIIIGTSTIVIFNTLFGLSINYWMAVTMRKHCITMIHARFQVTTQSDVWRSVHPLSLMPQFVHMKRQN</sequence>
<dbReference type="GO" id="GO:0022821">
    <property type="term" value="F:solute:potassium antiporter activity"/>
    <property type="evidence" value="ECO:0007669"/>
    <property type="project" value="TreeGrafter"/>
</dbReference>
<dbReference type="AlphaFoldDB" id="A0AAF1BEA0"/>
<organism evidence="9 10">
    <name type="scientific">Daucus carota subsp. sativus</name>
    <name type="common">Carrot</name>
    <dbReference type="NCBI Taxonomy" id="79200"/>
    <lineage>
        <taxon>Eukaryota</taxon>
        <taxon>Viridiplantae</taxon>
        <taxon>Streptophyta</taxon>
        <taxon>Embryophyta</taxon>
        <taxon>Tracheophyta</taxon>
        <taxon>Spermatophyta</taxon>
        <taxon>Magnoliopsida</taxon>
        <taxon>eudicotyledons</taxon>
        <taxon>Gunneridae</taxon>
        <taxon>Pentapetalae</taxon>
        <taxon>asterids</taxon>
        <taxon>campanulids</taxon>
        <taxon>Apiales</taxon>
        <taxon>Apiaceae</taxon>
        <taxon>Apioideae</taxon>
        <taxon>Scandiceae</taxon>
        <taxon>Daucinae</taxon>
        <taxon>Daucus</taxon>
        <taxon>Daucus sect. Daucus</taxon>
    </lineage>
</organism>
<dbReference type="EMBL" id="CP093351">
    <property type="protein sequence ID" value="WOH16235.1"/>
    <property type="molecule type" value="Genomic_DNA"/>
</dbReference>
<keyword evidence="5 7" id="KW-0472">Membrane</keyword>
<reference evidence="9" key="2">
    <citation type="submission" date="2022-03" db="EMBL/GenBank/DDBJ databases">
        <title>Draft title - Genomic analysis of global carrot germplasm unveils the trajectory of domestication and the origin of high carotenoid orange carrot.</title>
        <authorList>
            <person name="Iorizzo M."/>
            <person name="Ellison S."/>
            <person name="Senalik D."/>
            <person name="Macko-Podgorni A."/>
            <person name="Grzebelus D."/>
            <person name="Bostan H."/>
            <person name="Rolling W."/>
            <person name="Curaba J."/>
            <person name="Simon P."/>
        </authorList>
    </citation>
    <scope>NUCLEOTIDE SEQUENCE</scope>
    <source>
        <tissue evidence="9">Leaf</tissue>
    </source>
</reference>
<dbReference type="GO" id="GO:0090333">
    <property type="term" value="P:regulation of stomatal closure"/>
    <property type="evidence" value="ECO:0007669"/>
    <property type="project" value="TreeGrafter"/>
</dbReference>
<evidence type="ECO:0000256" key="5">
    <source>
        <dbReference type="ARBA" id="ARBA00023136"/>
    </source>
</evidence>
<dbReference type="Proteomes" id="UP000077755">
    <property type="component" value="Chromosome 9"/>
</dbReference>
<dbReference type="SUPFAM" id="SSF103473">
    <property type="entry name" value="MFS general substrate transporter"/>
    <property type="match status" value="1"/>
</dbReference>
<keyword evidence="3 7" id="KW-0812">Transmembrane</keyword>
<dbReference type="Gene3D" id="1.20.1250.20">
    <property type="entry name" value="MFS general substrate transporter like domains"/>
    <property type="match status" value="1"/>
</dbReference>
<keyword evidence="10" id="KW-1185">Reference proteome</keyword>
<evidence type="ECO:0000256" key="1">
    <source>
        <dbReference type="ARBA" id="ARBA00004141"/>
    </source>
</evidence>
<keyword evidence="4 7" id="KW-1133">Transmembrane helix</keyword>
<evidence type="ECO:0000256" key="4">
    <source>
        <dbReference type="ARBA" id="ARBA00022989"/>
    </source>
</evidence>
<evidence type="ECO:0000256" key="2">
    <source>
        <dbReference type="ARBA" id="ARBA00022448"/>
    </source>
</evidence>
<evidence type="ECO:0000256" key="3">
    <source>
        <dbReference type="ARBA" id="ARBA00022692"/>
    </source>
</evidence>
<dbReference type="GO" id="GO:0009705">
    <property type="term" value="C:plant-type vacuole membrane"/>
    <property type="evidence" value="ECO:0007669"/>
    <property type="project" value="TreeGrafter"/>
</dbReference>
<evidence type="ECO:0000313" key="10">
    <source>
        <dbReference type="Proteomes" id="UP000077755"/>
    </source>
</evidence>
<name>A0AAF1BEA0_DAUCS</name>
<dbReference type="GO" id="GO:0005886">
    <property type="term" value="C:plasma membrane"/>
    <property type="evidence" value="ECO:0007669"/>
    <property type="project" value="TreeGrafter"/>
</dbReference>
<dbReference type="InterPro" id="IPR036259">
    <property type="entry name" value="MFS_trans_sf"/>
</dbReference>
<feature type="transmembrane region" description="Helical" evidence="7">
    <location>
        <begin position="38"/>
        <end position="62"/>
    </location>
</feature>
<feature type="domain" description="Major facilitator superfamily (MFS) profile" evidence="8">
    <location>
        <begin position="1"/>
        <end position="105"/>
    </location>
</feature>
<comment type="similarity">
    <text evidence="6">Belongs to the major facilitator superfamily. Phosphate:H(+) symporter (TC 2.A.1.9) family.</text>
</comment>
<proteinExistence type="inferred from homology"/>
<evidence type="ECO:0000313" key="9">
    <source>
        <dbReference type="EMBL" id="WOH16235.1"/>
    </source>
</evidence>
<gene>
    <name evidence="9" type="ORF">DCAR_0935785</name>
</gene>